<evidence type="ECO:0000313" key="1">
    <source>
        <dbReference type="EMBL" id="EYC40173.1"/>
    </source>
</evidence>
<protein>
    <submittedName>
        <fullName evidence="1">Uncharacterized protein</fullName>
    </submittedName>
</protein>
<dbReference type="AlphaFoldDB" id="A0A016WMD3"/>
<dbReference type="EMBL" id="JARK01000226">
    <property type="protein sequence ID" value="EYC40173.1"/>
    <property type="molecule type" value="Genomic_DNA"/>
</dbReference>
<name>A0A016WMD3_9BILA</name>
<sequence length="167" mass="19246">MIRTFPLHLRDVCIVHPKRGADEAGDFSRQRGWGACDLAVNADNISSCLHYYEALFTNSIDLFKAMDKTVTQYTVKIDKLFSPEARRFGMLLTVILECTFHFIFESQDLKAINPMIKQWAEQYVKLGEWARNCFDAEFPYMASDLKGGSFHNFAFENIRTTEELSLP</sequence>
<keyword evidence="2" id="KW-1185">Reference proteome</keyword>
<organism evidence="1 2">
    <name type="scientific">Ancylostoma ceylanicum</name>
    <dbReference type="NCBI Taxonomy" id="53326"/>
    <lineage>
        <taxon>Eukaryota</taxon>
        <taxon>Metazoa</taxon>
        <taxon>Ecdysozoa</taxon>
        <taxon>Nematoda</taxon>
        <taxon>Chromadorea</taxon>
        <taxon>Rhabditida</taxon>
        <taxon>Rhabditina</taxon>
        <taxon>Rhabditomorpha</taxon>
        <taxon>Strongyloidea</taxon>
        <taxon>Ancylostomatidae</taxon>
        <taxon>Ancylostomatinae</taxon>
        <taxon>Ancylostoma</taxon>
    </lineage>
</organism>
<gene>
    <name evidence="1" type="primary">Acey_s0626.g827</name>
    <name evidence="1" type="ORF">Y032_0626g827</name>
</gene>
<proteinExistence type="predicted"/>
<evidence type="ECO:0000313" key="2">
    <source>
        <dbReference type="Proteomes" id="UP000024635"/>
    </source>
</evidence>
<accession>A0A016WMD3</accession>
<dbReference type="Proteomes" id="UP000024635">
    <property type="component" value="Unassembled WGS sequence"/>
</dbReference>
<comment type="caution">
    <text evidence="1">The sequence shown here is derived from an EMBL/GenBank/DDBJ whole genome shotgun (WGS) entry which is preliminary data.</text>
</comment>
<reference evidence="2" key="1">
    <citation type="journal article" date="2015" name="Nat. Genet.">
        <title>The genome and transcriptome of the zoonotic hookworm Ancylostoma ceylanicum identify infection-specific gene families.</title>
        <authorList>
            <person name="Schwarz E.M."/>
            <person name="Hu Y."/>
            <person name="Antoshechkin I."/>
            <person name="Miller M.M."/>
            <person name="Sternberg P.W."/>
            <person name="Aroian R.V."/>
        </authorList>
    </citation>
    <scope>NUCLEOTIDE SEQUENCE</scope>
    <source>
        <strain evidence="2">HY135</strain>
    </source>
</reference>